<feature type="region of interest" description="Disordered" evidence="1">
    <location>
        <begin position="137"/>
        <end position="156"/>
    </location>
</feature>
<keyword evidence="3" id="KW-1185">Reference proteome</keyword>
<organism evidence="2 3">
    <name type="scientific">Streptomyces antimycoticus</name>
    <dbReference type="NCBI Taxonomy" id="68175"/>
    <lineage>
        <taxon>Bacteria</taxon>
        <taxon>Bacillati</taxon>
        <taxon>Actinomycetota</taxon>
        <taxon>Actinomycetes</taxon>
        <taxon>Kitasatosporales</taxon>
        <taxon>Streptomycetaceae</taxon>
        <taxon>Streptomyces</taxon>
        <taxon>Streptomyces violaceusniger group</taxon>
    </lineage>
</organism>
<sequence>MGGVGDDDLTAAGGEQMLQFGLGNVRIDRDADATGTDDGEVALHHLDAIAEVHGHAVTRQQTQPGQMAGEPTGAHLQFAVTDGATGVDVGGFVAEAAALLGEEVLDRADQFGAQHAPFPSLRSGLQVMRQRLHPLQLHTGKLEESPDSPPSSPLTW</sequence>
<evidence type="ECO:0000313" key="2">
    <source>
        <dbReference type="EMBL" id="GDY40176.1"/>
    </source>
</evidence>
<dbReference type="EMBL" id="BJHV01000001">
    <property type="protein sequence ID" value="GDY40176.1"/>
    <property type="molecule type" value="Genomic_DNA"/>
</dbReference>
<dbReference type="Proteomes" id="UP000299290">
    <property type="component" value="Unassembled WGS sequence"/>
</dbReference>
<evidence type="ECO:0000256" key="1">
    <source>
        <dbReference type="SAM" id="MobiDB-lite"/>
    </source>
</evidence>
<comment type="caution">
    <text evidence="2">The sequence shown here is derived from an EMBL/GenBank/DDBJ whole genome shotgun (WGS) entry which is preliminary data.</text>
</comment>
<evidence type="ECO:0000313" key="3">
    <source>
        <dbReference type="Proteomes" id="UP000299290"/>
    </source>
</evidence>
<proteinExistence type="predicted"/>
<reference evidence="2 3" key="1">
    <citation type="journal article" date="2020" name="Int. J. Syst. Evol. Microbiol.">
        <title>Reclassification of Streptomyces castelarensis and Streptomyces sporoclivatus as later heterotypic synonyms of Streptomyces antimycoticus.</title>
        <authorList>
            <person name="Komaki H."/>
            <person name="Tamura T."/>
        </authorList>
    </citation>
    <scope>NUCLEOTIDE SEQUENCE [LARGE SCALE GENOMIC DNA]</scope>
    <source>
        <strain evidence="2 3">NBRC 12839</strain>
    </source>
</reference>
<dbReference type="AlphaFoldDB" id="A0A4D4K0G9"/>
<name>A0A4D4K0G9_9ACTN</name>
<accession>A0A4D4K0G9</accession>
<feature type="compositionally biased region" description="Pro residues" evidence="1">
    <location>
        <begin position="147"/>
        <end position="156"/>
    </location>
</feature>
<protein>
    <submittedName>
        <fullName evidence="2">Uncharacterized protein</fullName>
    </submittedName>
</protein>
<gene>
    <name evidence="2" type="ORF">SANT12839_010580</name>
</gene>